<dbReference type="RefSeq" id="WP_377098279.1">
    <property type="nucleotide sequence ID" value="NZ_JBHTHU010000005.1"/>
</dbReference>
<evidence type="ECO:0000256" key="1">
    <source>
        <dbReference type="SAM" id="SignalP"/>
    </source>
</evidence>
<gene>
    <name evidence="2" type="ORF">ACFQZS_06025</name>
</gene>
<dbReference type="SUPFAM" id="SSF49464">
    <property type="entry name" value="Carboxypeptidase regulatory domain-like"/>
    <property type="match status" value="1"/>
</dbReference>
<reference evidence="3" key="1">
    <citation type="journal article" date="2019" name="Int. J. Syst. Evol. Microbiol.">
        <title>The Global Catalogue of Microorganisms (GCM) 10K type strain sequencing project: providing services to taxonomists for standard genome sequencing and annotation.</title>
        <authorList>
            <consortium name="The Broad Institute Genomics Platform"/>
            <consortium name="The Broad Institute Genome Sequencing Center for Infectious Disease"/>
            <person name="Wu L."/>
            <person name="Ma J."/>
        </authorList>
    </citation>
    <scope>NUCLEOTIDE SEQUENCE [LARGE SCALE GENOMIC DNA]</scope>
    <source>
        <strain evidence="3">CCUG 63418</strain>
    </source>
</reference>
<name>A0ABW2YYR2_9SPHI</name>
<comment type="caution">
    <text evidence="2">The sequence shown here is derived from an EMBL/GenBank/DDBJ whole genome shotgun (WGS) entry which is preliminary data.</text>
</comment>
<evidence type="ECO:0000313" key="3">
    <source>
        <dbReference type="Proteomes" id="UP001596958"/>
    </source>
</evidence>
<keyword evidence="3" id="KW-1185">Reference proteome</keyword>
<dbReference type="Pfam" id="PF13715">
    <property type="entry name" value="CarbopepD_reg_2"/>
    <property type="match status" value="1"/>
</dbReference>
<keyword evidence="1" id="KW-0732">Signal</keyword>
<feature type="signal peptide" evidence="1">
    <location>
        <begin position="1"/>
        <end position="19"/>
    </location>
</feature>
<organism evidence="2 3">
    <name type="scientific">Mucilaginibacter calamicampi</name>
    <dbReference type="NCBI Taxonomy" id="1302352"/>
    <lineage>
        <taxon>Bacteria</taxon>
        <taxon>Pseudomonadati</taxon>
        <taxon>Bacteroidota</taxon>
        <taxon>Sphingobacteriia</taxon>
        <taxon>Sphingobacteriales</taxon>
        <taxon>Sphingobacteriaceae</taxon>
        <taxon>Mucilaginibacter</taxon>
    </lineage>
</organism>
<sequence length="113" mass="12318">MKKVLTVAILLLLPAILFAQAVKGRVTDAATGKPLENVNVYLEGTYQVTITNSEGNFTLNPGKDTNSALTISYVGYQSQKITDYAGKTLSIALKRKVIMLNEVTVVDRPDEED</sequence>
<dbReference type="EMBL" id="JBHTHU010000005">
    <property type="protein sequence ID" value="MFD0749690.1"/>
    <property type="molecule type" value="Genomic_DNA"/>
</dbReference>
<proteinExistence type="predicted"/>
<feature type="chain" id="PRO_5045143029" evidence="1">
    <location>
        <begin position="20"/>
        <end position="113"/>
    </location>
</feature>
<dbReference type="Proteomes" id="UP001596958">
    <property type="component" value="Unassembled WGS sequence"/>
</dbReference>
<protein>
    <submittedName>
        <fullName evidence="2">Carboxypeptidase-like regulatory domain-containing protein</fullName>
    </submittedName>
</protein>
<accession>A0ABW2YYR2</accession>
<evidence type="ECO:0000313" key="2">
    <source>
        <dbReference type="EMBL" id="MFD0749690.1"/>
    </source>
</evidence>
<dbReference type="InterPro" id="IPR008969">
    <property type="entry name" value="CarboxyPept-like_regulatory"/>
</dbReference>
<dbReference type="Gene3D" id="2.60.40.1120">
    <property type="entry name" value="Carboxypeptidase-like, regulatory domain"/>
    <property type="match status" value="1"/>
</dbReference>